<gene>
    <name evidence="4" type="ORF">C1SCF055_LOCUS31615</name>
</gene>
<dbReference type="OrthoDB" id="1262810at2759"/>
<keyword evidence="1" id="KW-0328">Glycosyltransferase</keyword>
<dbReference type="Proteomes" id="UP001152797">
    <property type="component" value="Unassembled WGS sequence"/>
</dbReference>
<keyword evidence="1" id="KW-0808">Transferase</keyword>
<dbReference type="EMBL" id="CAMXCT030003724">
    <property type="protein sequence ID" value="CAL4793242.1"/>
    <property type="molecule type" value="Genomic_DNA"/>
</dbReference>
<dbReference type="NCBIfam" id="NF047352">
    <property type="entry name" value="P_loop_sacsin"/>
    <property type="match status" value="2"/>
</dbReference>
<reference evidence="5" key="2">
    <citation type="submission" date="2024-04" db="EMBL/GenBank/DDBJ databases">
        <authorList>
            <person name="Chen Y."/>
            <person name="Shah S."/>
            <person name="Dougan E. K."/>
            <person name="Thang M."/>
            <person name="Chan C."/>
        </authorList>
    </citation>
    <scope>NUCLEOTIDE SEQUENCE [LARGE SCALE GENOMIC DNA]</scope>
</reference>
<dbReference type="PROSITE" id="PS51059">
    <property type="entry name" value="PARP_CATALYTIC"/>
    <property type="match status" value="1"/>
</dbReference>
<organism evidence="4">
    <name type="scientific">Cladocopium goreaui</name>
    <dbReference type="NCBI Taxonomy" id="2562237"/>
    <lineage>
        <taxon>Eukaryota</taxon>
        <taxon>Sar</taxon>
        <taxon>Alveolata</taxon>
        <taxon>Dinophyceae</taxon>
        <taxon>Suessiales</taxon>
        <taxon>Symbiodiniaceae</taxon>
        <taxon>Cladocopium</taxon>
    </lineage>
</organism>
<dbReference type="InterPro" id="IPR036890">
    <property type="entry name" value="HATPase_C_sf"/>
</dbReference>
<evidence type="ECO:0000259" key="2">
    <source>
        <dbReference type="PROSITE" id="PS50097"/>
    </source>
</evidence>
<keyword evidence="6" id="KW-1185">Reference proteome</keyword>
<protein>
    <recommendedName>
        <fullName evidence="1">Poly [ADP-ribose] polymerase</fullName>
        <shortName evidence="1">PARP</shortName>
        <ecNumber evidence="1">2.4.2.-</ecNumber>
    </recommendedName>
</protein>
<evidence type="ECO:0000313" key="6">
    <source>
        <dbReference type="Proteomes" id="UP001152797"/>
    </source>
</evidence>
<dbReference type="PROSITE" id="PS50097">
    <property type="entry name" value="BTB"/>
    <property type="match status" value="1"/>
</dbReference>
<dbReference type="EMBL" id="CAMXCT020003724">
    <property type="protein sequence ID" value="CAL1159305.1"/>
    <property type="molecule type" value="Genomic_DNA"/>
</dbReference>
<dbReference type="InterPro" id="IPR058210">
    <property type="entry name" value="SACS/Nov_dom"/>
</dbReference>
<evidence type="ECO:0000259" key="3">
    <source>
        <dbReference type="PROSITE" id="PS51059"/>
    </source>
</evidence>
<dbReference type="InterPro" id="IPR012317">
    <property type="entry name" value="Poly(ADP-ribose)pol_cat_dom"/>
</dbReference>
<dbReference type="GO" id="GO:0030544">
    <property type="term" value="F:Hsp70 protein binding"/>
    <property type="evidence" value="ECO:0007669"/>
    <property type="project" value="TreeGrafter"/>
</dbReference>
<keyword evidence="1" id="KW-0520">NAD</keyword>
<dbReference type="InterPro" id="IPR052972">
    <property type="entry name" value="Sacsin_chaperone_reg"/>
</dbReference>
<dbReference type="Pfam" id="PF25794">
    <property type="entry name" value="SACS"/>
    <property type="match status" value="3"/>
</dbReference>
<dbReference type="InterPro" id="IPR011333">
    <property type="entry name" value="SKP1/BTB/POZ_sf"/>
</dbReference>
<proteinExistence type="predicted"/>
<accession>A0A9P1D8Y9</accession>
<dbReference type="SUPFAM" id="SSF54695">
    <property type="entry name" value="POZ domain"/>
    <property type="match status" value="1"/>
</dbReference>
<dbReference type="SUPFAM" id="SSF56399">
    <property type="entry name" value="ADP-ribosylation"/>
    <property type="match status" value="1"/>
</dbReference>
<dbReference type="GO" id="GO:0003950">
    <property type="term" value="F:NAD+ poly-ADP-ribosyltransferase activity"/>
    <property type="evidence" value="ECO:0007669"/>
    <property type="project" value="UniProtKB-UniRule"/>
</dbReference>
<feature type="domain" description="BTB" evidence="2">
    <location>
        <begin position="3898"/>
        <end position="3965"/>
    </location>
</feature>
<dbReference type="PANTHER" id="PTHR15600">
    <property type="entry name" value="SACSIN"/>
    <property type="match status" value="1"/>
</dbReference>
<dbReference type="SUPFAM" id="SSF55874">
    <property type="entry name" value="ATPase domain of HSP90 chaperone/DNA topoisomerase II/histidine kinase"/>
    <property type="match status" value="2"/>
</dbReference>
<dbReference type="Pfam" id="PF00644">
    <property type="entry name" value="PARP"/>
    <property type="match status" value="1"/>
</dbReference>
<dbReference type="EC" id="2.4.2.-" evidence="1"/>
<sequence>MAALLRANLFEAFRDVELFVTQGGQLLKSKSCLLWDCESEFDFIPRRMDQKLATNFQDVKAQLKTLEFRTELDLQDVLDLAKQAQDTGDVALSQKLIQRLDHHRHMENICASEELRSLKWLPASRPNSTNLELMASNEGVWQHKAKPWVGLVKPLVDAHASERVLNALTVPGEKCVDDAVLYEQLAACIKSEGDQESKVQMITPIYQRLKSTPAIDKWVWTARGFQSLVHISKDPDVEGLTPCLHRLRDDWHFLPVFESANKKLTPEMLLNCLDMSVEIPSEIRHKVQLTAINLLTHRASEGSEPPKLSDLALARGSTLRIITREGNLLPVTSVFFHDMKWQSRSECPPQMEEVHEDISQSSCLRFGVRNLSEIVAAQCDFGEGDWLEVTGQQESLTTRLKGILKDYPWQSLVKEMLQNAEDAGASVFKILIDRRPRGEESLLTPEMAALQGPCLWFFNDAVFQDKDFQRLVSLGQGSKSEEKGKIGRHGLGFNAIFNITDVPSVLSRQSILFLDPHVHHLKKLGATTEKPGIRLNFQKKNIKTTWPDQFEAYEIEGCNLSSGDFDGTLIRAPLRRATANSAIKNECVGEEEIAKIIDLICDDGHLWLLLLKRVTKIEVVDLQTQTTCCVHERHMEKKLVSMHISGHVEQSLVAIRSKFTVNSGTMEKCRTYQLSNQSEVSVALPLCPESESEPGRVFSRLPMGMESGLAAHVSALFWTSADRRTIVLDLHKDLEGWAKRNHQYLKQIAGCVVTSIAKQTDEKKQTLLQFFPRSEKPSPVAEVLYDLFYQEVVQECRKGPSQVLFTVSEEAALASAGSILLVKNDSWPQALRELRAPLVKVSEDVFQSLVKKDSSLFRELTPANLREWLKRLDPSLDHVCNEQLLQFCLEDKPSPADLAGCPLILKLDGGVSRFLGHVDEGSPRFLCCSSQEEWQLAQHFPASSVLKFVSGEALQSHPQILKMDLWSVATLGREACGKDFVQSFWPWFNLFTARDPSAKFTDPPFAEHPFDCLHVLEATEHGQNKTFQLLERKRALSSSSDVSQELAKGLEACNVLLVSSTAPAGAHVCPGVNPDSVARAVRSAICMKNLQNPFHAGNTPLGSWRAVAAKLALSGLPEAIDAARFLPAFRLWGRSQAVHPGGKEMFPCCATKALRGALRPVQLDILDEEEPRLVELLQKMGVKDMPLKTIADEALRQSHDLTLIAQLVRAMKEADLREALKGQKIFPGPCENLLTLEECLLWGQELDFEVIPRRMCGKAGEQFRGLEGKLQEIGCRWELDLQDVLDLAKQARDTGDVALSQKLIQRLDHHRHMENICASEELRSLKWLPASRPNSTNLELMASNEGVWQHKAKPWVGLVKPLVDAHASERVLNALTVPGEKCVDDAVLYEQLAACIKSDGDQESKVQMITPIYQRLKSTPAIDKWVWTACGFQSLVHISKDPEVEGLTPCLHRLRDDWHFLPVFESANKKLTPEMLLNCLDMSVEIPSEIRHKVQLTAINLLTHRASEGSESPKLSDLALACGSTLRIITREGNLLPVTSVFFHDMKWQSRSECPPQMEEVHEDISQSSCLRFGVRNLSEIVAAQCGCGEGDWLEVTGQQESLTTRLKGILKDYPWQSLVKEMLQNAEDAGASVFKVLIDRRPRGEESLLTPEMAALQGPCLWFFNDAVFQDKDFQRLVSLGQGSKAMEKGKIGRHGLGFNSIFNITDLPSILSGEHLLFLDPHVKHLAKLGANVLRPGVRLNFLKKDVKTCWPDQFSSYELEGCQLSKGHFHGTLIRAPLRRRPSDISRDSFEDEDVQKLVKWIEDDGCDWLLFLRNVARLEVIDVCSQKVLAAFSREDSQQQAIISSAGTGVVRKRKYHMGHVALPHGEDISVALPQELSEVPSGRFFCRLPLEVPSGMPGHLSALFWTSTDRRTLVVDADKDQGHWAAENRRLLQMAVKCLASLLAKKAAAQKSVPLSYFPSHTQPSPAAKLLHELFYQELVQRIKTSDSEQVLFTVAGQPACLPLILLSMPQDLPSALQKLQAPVVVVSEVVLQGLQGADPSIFQPLSPASFRSWLRQLPVELHQFCDQEILIFALQDGAQGIRKAEDLDGCPLALTADGKVKRFSSSKYATPCFVCCRTDEESDIARHFPSEVVLQHVPSISEVLLEHPQVQKLDRSAVAKFGAAARGTDWAKSFWTWYRRQCVTNPDLKLDRGAQRHIFDDLEVLWHQEADGSVTLKPLRERRRALHCEDLEAPVVACLRACNVLVVLNCDCPPIDHHDALARALSWALKSRRERITGVQDQGWRDLLKILIKSELPEALEMARVLPLFRNCGGTLVTPDRQLFPLRVSPEFRVAVAPLSLELLSETDGSIVPFLSRLRVTEMEPAEVARRALCQESSVSFLAQLLRENLGEVLQGMPVFPVLKGCLYVRPLEQCLLWDAEPDFDFLERRLSPEVRDVFEEQYDKLSLRCRNKLDVCDAEEIARMVVRKKDHELSRKLLKRLSQSEDLCKSSALSEIPWLLVDMEGQTGLVEPRSAWHQDVKDVLGLVRPIAEGPKSTLKLLQVKFEEDLDDNVLKEQLEALIQRAANQHRVDAKDCEPIYRRLSQAPTLGSWIWTEHGFASYEDVFKHSRAHALQPFLHTLQSDWVSYEIFKDIQQQPEIPKLLQVLSGLKKLQGEEPTNVPSSFATSTEPCAEHRLLEVACVALKYLYQEVDSLPEEHGQEVLMGFRQQHGQHVWIPAADGVLRLANQLFVHDMPWASSQPPAFLGFHRVHSEVPAGHARAFGVEASSVLLLRMLQKDPVGLRDPAMEDQETEVLRNFQRAYQNQEKSLGAVLELLLQVADSAGATRVHFTLDWRQHSDRSLLTEQMARLQDAAIHVAFDAPLSQEEWQGLRELNPKWAKLFVFSDVVSVVSEDCAVFVDPLLSGDASGISGYLKGLAECRSGFWLSLSSKDLSKTWPDQFKPFETGLASDADLFSGHTKITVLRFALRDAMPGTSLMEKERLRTDLQQQISEVASGEDWLLFTKTLGEIQIQEIVEAPNRLDRLCTFSGEILERVDTESSVIERRKLWKVKVDSFGEDSAPGENAEEKEKPTESEWWVGWRNSIAVACRQYYRGAFKAFKPSVGTGARLVPQSPDVFPGAHVFGVEQRQLERMAMGSMCSHQDTDTLANVAVDLVLHIWAAKRRFWHELVPRQVLQHQRGADLARRFSDALVNRFEIQGRSLRQCRAAPRPELLRYAFKFQRWLVDELQVVVVPKELAELFAQDASLNIPEPDVTDVLQGFRGLPEPQVNAEIACKWLFEGFEDAKEVLARSFRDSVHLLRREDDSYGNFEGWTWYIEGDSESERKAFRDLILGGEPSKKVVMPNYMFKKHFDESLGVLRPHLIAHVALSPSDVNAAHFWHLLNLGAYRGQEEDLPQLVGKLKIRARRWDQRIQQIQQISVPCGEHCVLAGAPNQAEEALLAVGCQLALDPVPAAFAGSTPWHVAKHVEWLRMNDLLQVEAALDEHKEKLCEAYLNESMDPEVLKIFVDLPIIKVGESHLALSKFSIVGCPDLALAAQRSNLKVLHAHDPRSKALAKANAKAEVRPFALLQQHQAVLARRPASGNQEILLTALRASDGAPGDIQMIMQLAILNGQTMESLWNRQDPLAAQLGAFDGTLTDFVTEAMKLSEVKRRLKSTLRASQLVELLQQYRPKDKVPGAACERFTGSLLLTVSKMELTELNSLETSAPFADLQVFFLKGQWRKRKEVIPPKFQDILSKTNAPVLEHLQPHVACLFAERPPLQLVVEQLCKLAEGKSTDWKVAQTEREEFLKVYKFLDENILDNPDVLAPLKTVRCILDAEGTLRVAGLFSLGLMMDMGPLSAVAADVKPFQHFLIALGARESASDRPLPEPMVPEKLMQEMVKDTDFVDVRIDCNDGSMWAHRIVCCNVCSGFRSKLLQSTDRGHWLLQDKAPCSSQTLAVIKDIIYSGRVDSHRIDQMSNAERQECLRAATWFGMSYAQEWLQQYIHGAHPEELETAEIKMPKHWNQTLIQQRWRLGPRLESVSSQHVLEQLKKVLIPHDAADLGHGRDCRGSNPYNFLELHQAWRIENFHLWRKFQHEVLRTKDLKKNQSLAMHKVSIRKALVDATQKLPEPVAKDINEVFLLHGTKPPSVKKILSDGLNERFSGGLFGHGSYLAEDPAKSDQYATPDARGEAVQGHVDEPPRNVCYMFLCRAVLGRFVQTKDGEKSLQDGRSIWSTPDRREFNTIPRFESPYHSLQVETGGKVQRHREYILTHSERIYPEYLIAYKRQYR</sequence>
<dbReference type="InterPro" id="IPR000210">
    <property type="entry name" value="BTB/POZ_dom"/>
</dbReference>
<name>A0A9P1D8Y9_9DINO</name>
<feature type="domain" description="PARP catalytic" evidence="3">
    <location>
        <begin position="4034"/>
        <end position="4283"/>
    </location>
</feature>
<dbReference type="PANTHER" id="PTHR15600:SF42">
    <property type="entry name" value="SACSIN"/>
    <property type="match status" value="1"/>
</dbReference>
<reference evidence="4" key="1">
    <citation type="submission" date="2022-10" db="EMBL/GenBank/DDBJ databases">
        <authorList>
            <person name="Chen Y."/>
            <person name="Dougan E. K."/>
            <person name="Chan C."/>
            <person name="Rhodes N."/>
            <person name="Thang M."/>
        </authorList>
    </citation>
    <scope>NUCLEOTIDE SEQUENCE</scope>
</reference>
<dbReference type="Gene3D" id="3.30.710.10">
    <property type="entry name" value="Potassium Channel Kv1.1, Chain A"/>
    <property type="match status" value="1"/>
</dbReference>
<comment type="caution">
    <text evidence="4">The sequence shown here is derived from an EMBL/GenBank/DDBJ whole genome shotgun (WGS) entry which is preliminary data.</text>
</comment>
<dbReference type="EMBL" id="CAMXCT010003724">
    <property type="protein sequence ID" value="CAI4005930.1"/>
    <property type="molecule type" value="Genomic_DNA"/>
</dbReference>
<evidence type="ECO:0000313" key="4">
    <source>
        <dbReference type="EMBL" id="CAI4005930.1"/>
    </source>
</evidence>
<dbReference type="Gene3D" id="3.90.228.10">
    <property type="match status" value="1"/>
</dbReference>
<evidence type="ECO:0000256" key="1">
    <source>
        <dbReference type="RuleBase" id="RU362114"/>
    </source>
</evidence>
<evidence type="ECO:0000313" key="5">
    <source>
        <dbReference type="EMBL" id="CAL1159305.1"/>
    </source>
</evidence>